<proteinExistence type="inferred from homology"/>
<gene>
    <name evidence="9" type="ORF">SAMN04489713_113154</name>
</gene>
<keyword evidence="4 7" id="KW-0812">Transmembrane</keyword>
<evidence type="ECO:0000313" key="10">
    <source>
        <dbReference type="Proteomes" id="UP000183413"/>
    </source>
</evidence>
<evidence type="ECO:0000256" key="7">
    <source>
        <dbReference type="RuleBase" id="RU363032"/>
    </source>
</evidence>
<evidence type="ECO:0000256" key="2">
    <source>
        <dbReference type="ARBA" id="ARBA00022448"/>
    </source>
</evidence>
<dbReference type="CDD" id="cd06261">
    <property type="entry name" value="TM_PBP2"/>
    <property type="match status" value="1"/>
</dbReference>
<feature type="transmembrane region" description="Helical" evidence="7">
    <location>
        <begin position="33"/>
        <end position="59"/>
    </location>
</feature>
<dbReference type="AlphaFoldDB" id="A0A1I5PJY6"/>
<accession>A0A1I5PJY6</accession>
<dbReference type="InterPro" id="IPR051393">
    <property type="entry name" value="ABC_transporter_permease"/>
</dbReference>
<dbReference type="GO" id="GO:0005886">
    <property type="term" value="C:plasma membrane"/>
    <property type="evidence" value="ECO:0007669"/>
    <property type="project" value="UniProtKB-SubCell"/>
</dbReference>
<evidence type="ECO:0000256" key="6">
    <source>
        <dbReference type="ARBA" id="ARBA00023136"/>
    </source>
</evidence>
<dbReference type="EMBL" id="FOVH01000013">
    <property type="protein sequence ID" value="SFP33856.1"/>
    <property type="molecule type" value="Genomic_DNA"/>
</dbReference>
<dbReference type="RefSeq" id="WP_021592324.1">
    <property type="nucleotide sequence ID" value="NZ_FOVH01000013.1"/>
</dbReference>
<dbReference type="STRING" id="1993.SAMN04489713_113154"/>
<dbReference type="GO" id="GO:0055085">
    <property type="term" value="P:transmembrane transport"/>
    <property type="evidence" value="ECO:0007669"/>
    <property type="project" value="InterPro"/>
</dbReference>
<feature type="transmembrane region" description="Helical" evidence="7">
    <location>
        <begin position="229"/>
        <end position="249"/>
    </location>
</feature>
<name>A0A1I5PJY6_9ACTN</name>
<feature type="domain" description="ABC transmembrane type-1" evidence="8">
    <location>
        <begin position="89"/>
        <end position="302"/>
    </location>
</feature>
<sequence length="311" mass="32958">MDAHGALRAGHRARLARRGAGLRGRRAARRVPLLFLVPSTLLCSGLLLGPSLVGAGYAFTDWDGLTSPAWVGLGNFREFLTEPEGRGVLLHTVVLTVLYVTGVNAVGLGLALGLSRSLRTRNVLRTLFFLPAVVSPLVVAYVWKYILDAAGPLNEALRAGGLGAAAHPWLGSPSTALPMVVLVMVWQFSGFHMLIYLAGLQGVQTEVLEAAAVDGAGAWRSFRHVTLPLLLPSVTVGTVLSTILAFMAFDQVMALTGGGPSGASETLGTHVYKQAFVTGRYGYSAAVALLLVALVFAVCFVQVRLLRSRSR</sequence>
<dbReference type="Pfam" id="PF00528">
    <property type="entry name" value="BPD_transp_1"/>
    <property type="match status" value="1"/>
</dbReference>
<comment type="subcellular location">
    <subcellularLocation>
        <location evidence="1 7">Cell membrane</location>
        <topology evidence="1 7">Multi-pass membrane protein</topology>
    </subcellularLocation>
</comment>
<comment type="similarity">
    <text evidence="7">Belongs to the binding-protein-dependent transport system permease family.</text>
</comment>
<keyword evidence="6 7" id="KW-0472">Membrane</keyword>
<dbReference type="PANTHER" id="PTHR30193">
    <property type="entry name" value="ABC TRANSPORTER PERMEASE PROTEIN"/>
    <property type="match status" value="1"/>
</dbReference>
<feature type="transmembrane region" description="Helical" evidence="7">
    <location>
        <begin position="88"/>
        <end position="114"/>
    </location>
</feature>
<keyword evidence="5 7" id="KW-1133">Transmembrane helix</keyword>
<organism evidence="9 10">
    <name type="scientific">Actinomadura madurae</name>
    <dbReference type="NCBI Taxonomy" id="1993"/>
    <lineage>
        <taxon>Bacteria</taxon>
        <taxon>Bacillati</taxon>
        <taxon>Actinomycetota</taxon>
        <taxon>Actinomycetes</taxon>
        <taxon>Streptosporangiales</taxon>
        <taxon>Thermomonosporaceae</taxon>
        <taxon>Actinomadura</taxon>
    </lineage>
</organism>
<feature type="transmembrane region" description="Helical" evidence="7">
    <location>
        <begin position="176"/>
        <end position="198"/>
    </location>
</feature>
<feature type="transmembrane region" description="Helical" evidence="7">
    <location>
        <begin position="126"/>
        <end position="146"/>
    </location>
</feature>
<dbReference type="InterPro" id="IPR035906">
    <property type="entry name" value="MetI-like_sf"/>
</dbReference>
<dbReference type="Gene3D" id="1.10.3720.10">
    <property type="entry name" value="MetI-like"/>
    <property type="match status" value="1"/>
</dbReference>
<protein>
    <submittedName>
        <fullName evidence="9">Carbohydrate ABC transporter membrane protein 1, CUT1 family</fullName>
    </submittedName>
</protein>
<keyword evidence="3" id="KW-1003">Cell membrane</keyword>
<evidence type="ECO:0000256" key="4">
    <source>
        <dbReference type="ARBA" id="ARBA00022692"/>
    </source>
</evidence>
<reference evidence="9 10" key="1">
    <citation type="submission" date="2016-10" db="EMBL/GenBank/DDBJ databases">
        <authorList>
            <person name="de Groot N.N."/>
        </authorList>
    </citation>
    <scope>NUCLEOTIDE SEQUENCE [LARGE SCALE GENOMIC DNA]</scope>
    <source>
        <strain evidence="9 10">DSM 43067</strain>
    </source>
</reference>
<evidence type="ECO:0000256" key="3">
    <source>
        <dbReference type="ARBA" id="ARBA00022475"/>
    </source>
</evidence>
<evidence type="ECO:0000313" key="9">
    <source>
        <dbReference type="EMBL" id="SFP33856.1"/>
    </source>
</evidence>
<keyword evidence="2 7" id="KW-0813">Transport</keyword>
<dbReference type="InParanoid" id="A0A1I5PJY6"/>
<feature type="transmembrane region" description="Helical" evidence="7">
    <location>
        <begin position="281"/>
        <end position="301"/>
    </location>
</feature>
<dbReference type="InterPro" id="IPR000515">
    <property type="entry name" value="MetI-like"/>
</dbReference>
<evidence type="ECO:0000256" key="1">
    <source>
        <dbReference type="ARBA" id="ARBA00004651"/>
    </source>
</evidence>
<evidence type="ECO:0000259" key="8">
    <source>
        <dbReference type="PROSITE" id="PS50928"/>
    </source>
</evidence>
<evidence type="ECO:0000256" key="5">
    <source>
        <dbReference type="ARBA" id="ARBA00022989"/>
    </source>
</evidence>
<dbReference type="eggNOG" id="COG1175">
    <property type="taxonomic scope" value="Bacteria"/>
</dbReference>
<dbReference type="PANTHER" id="PTHR30193:SF41">
    <property type="entry name" value="DIACETYLCHITOBIOSE UPTAKE SYSTEM PERMEASE PROTEIN NGCF"/>
    <property type="match status" value="1"/>
</dbReference>
<dbReference type="PROSITE" id="PS50928">
    <property type="entry name" value="ABC_TM1"/>
    <property type="match status" value="1"/>
</dbReference>
<dbReference type="SUPFAM" id="SSF161098">
    <property type="entry name" value="MetI-like"/>
    <property type="match status" value="1"/>
</dbReference>
<keyword evidence="10" id="KW-1185">Reference proteome</keyword>
<dbReference type="Proteomes" id="UP000183413">
    <property type="component" value="Unassembled WGS sequence"/>
</dbReference>